<keyword evidence="11" id="KW-0676">Redox-active center</keyword>
<feature type="transmembrane region" description="Helical" evidence="12">
    <location>
        <begin position="82"/>
        <end position="101"/>
    </location>
</feature>
<evidence type="ECO:0000256" key="11">
    <source>
        <dbReference type="ARBA" id="ARBA00023284"/>
    </source>
</evidence>
<dbReference type="GO" id="GO:0016020">
    <property type="term" value="C:membrane"/>
    <property type="evidence" value="ECO:0007669"/>
    <property type="project" value="UniProtKB-SubCell"/>
</dbReference>
<dbReference type="Pfam" id="PF02600">
    <property type="entry name" value="DsbB"/>
    <property type="match status" value="1"/>
</dbReference>
<keyword evidence="9" id="KW-1015">Disulfide bond</keyword>
<feature type="transmembrane region" description="Helical" evidence="12">
    <location>
        <begin position="51"/>
        <end position="70"/>
    </location>
</feature>
<reference evidence="13 14" key="1">
    <citation type="submission" date="2019-07" db="EMBL/GenBank/DDBJ databases">
        <title>Caenimonas sedimenti sp. nov., isolated from activated sludge.</title>
        <authorList>
            <person name="Xu J."/>
        </authorList>
    </citation>
    <scope>NUCLEOTIDE SEQUENCE [LARGE SCALE GENOMIC DNA]</scope>
    <source>
        <strain evidence="13 14">HX-9-20</strain>
    </source>
</reference>
<proteinExistence type="inferred from homology"/>
<evidence type="ECO:0000256" key="3">
    <source>
        <dbReference type="ARBA" id="ARBA00022448"/>
    </source>
</evidence>
<keyword evidence="6 12" id="KW-1133">Transmembrane helix</keyword>
<evidence type="ECO:0000313" key="13">
    <source>
        <dbReference type="EMBL" id="TWO64426.1"/>
    </source>
</evidence>
<dbReference type="GO" id="GO:0015035">
    <property type="term" value="F:protein-disulfide reductase activity"/>
    <property type="evidence" value="ECO:0007669"/>
    <property type="project" value="InterPro"/>
</dbReference>
<evidence type="ECO:0000256" key="9">
    <source>
        <dbReference type="ARBA" id="ARBA00023157"/>
    </source>
</evidence>
<evidence type="ECO:0000256" key="2">
    <source>
        <dbReference type="ARBA" id="ARBA00007602"/>
    </source>
</evidence>
<evidence type="ECO:0000256" key="7">
    <source>
        <dbReference type="ARBA" id="ARBA00023002"/>
    </source>
</evidence>
<sequence>MPTGLSNTTPRHIASSQWSLLLICWLVAFVATLGSLFFSEVMKLEPCVLCWYQRIAMFPLVPILAIGLYSQDSGGIKYAVPLAGAGWLAAFYHWLLYSGYIPKGLQPCGKGPSCAEVSLELGGLVTIPMLSLVSFTIIIILLLIAAKTGRSR</sequence>
<name>A0A562ZDJ4_9BURK</name>
<feature type="transmembrane region" description="Helical" evidence="12">
    <location>
        <begin position="20"/>
        <end position="39"/>
    </location>
</feature>
<dbReference type="PANTHER" id="PTHR43469">
    <property type="entry name" value="DISULFIDE FORMATION PROTEIN-RELATED"/>
    <property type="match status" value="1"/>
</dbReference>
<keyword evidence="5" id="KW-0249">Electron transport</keyword>
<dbReference type="InterPro" id="IPR012187">
    <property type="entry name" value="Disulphide_bond_form_BdbC"/>
</dbReference>
<evidence type="ECO:0000256" key="10">
    <source>
        <dbReference type="ARBA" id="ARBA00023186"/>
    </source>
</evidence>
<evidence type="ECO:0000256" key="6">
    <source>
        <dbReference type="ARBA" id="ARBA00022989"/>
    </source>
</evidence>
<keyword evidence="4 12" id="KW-0812">Transmembrane</keyword>
<dbReference type="Gene3D" id="1.20.1550.10">
    <property type="entry name" value="DsbB-like"/>
    <property type="match status" value="1"/>
</dbReference>
<keyword evidence="10" id="KW-0143">Chaperone</keyword>
<comment type="similarity">
    <text evidence="2">Belongs to the DsbB family. BdbC subfamily.</text>
</comment>
<comment type="caution">
    <text evidence="13">The sequence shown here is derived from an EMBL/GenBank/DDBJ whole genome shotgun (WGS) entry which is preliminary data.</text>
</comment>
<dbReference type="InterPro" id="IPR003752">
    <property type="entry name" value="DiS_bond_form_DsbB/BdbC"/>
</dbReference>
<feature type="transmembrane region" description="Helical" evidence="12">
    <location>
        <begin position="121"/>
        <end position="146"/>
    </location>
</feature>
<evidence type="ECO:0000256" key="8">
    <source>
        <dbReference type="ARBA" id="ARBA00023136"/>
    </source>
</evidence>
<accession>A0A562ZDJ4</accession>
<organism evidence="13 14">
    <name type="scientific">Caenimonas sedimenti</name>
    <dbReference type="NCBI Taxonomy" id="2596921"/>
    <lineage>
        <taxon>Bacteria</taxon>
        <taxon>Pseudomonadati</taxon>
        <taxon>Pseudomonadota</taxon>
        <taxon>Betaproteobacteria</taxon>
        <taxon>Burkholderiales</taxon>
        <taxon>Comamonadaceae</taxon>
        <taxon>Caenimonas</taxon>
    </lineage>
</organism>
<dbReference type="RefSeq" id="WP_145897350.1">
    <property type="nucleotide sequence ID" value="NZ_VOBQ01000032.1"/>
</dbReference>
<evidence type="ECO:0000256" key="12">
    <source>
        <dbReference type="SAM" id="Phobius"/>
    </source>
</evidence>
<dbReference type="Proteomes" id="UP000318199">
    <property type="component" value="Unassembled WGS sequence"/>
</dbReference>
<dbReference type="EMBL" id="VOBQ01000032">
    <property type="protein sequence ID" value="TWO64426.1"/>
    <property type="molecule type" value="Genomic_DNA"/>
</dbReference>
<evidence type="ECO:0000313" key="14">
    <source>
        <dbReference type="Proteomes" id="UP000318199"/>
    </source>
</evidence>
<dbReference type="SUPFAM" id="SSF158442">
    <property type="entry name" value="DsbB-like"/>
    <property type="match status" value="1"/>
</dbReference>
<dbReference type="OrthoDB" id="158402at2"/>
<evidence type="ECO:0000256" key="1">
    <source>
        <dbReference type="ARBA" id="ARBA00004141"/>
    </source>
</evidence>
<comment type="subcellular location">
    <subcellularLocation>
        <location evidence="1">Membrane</location>
        <topology evidence="1">Multi-pass membrane protein</topology>
    </subcellularLocation>
</comment>
<dbReference type="InterPro" id="IPR023380">
    <property type="entry name" value="DsbB-like_sf"/>
</dbReference>
<evidence type="ECO:0000256" key="4">
    <source>
        <dbReference type="ARBA" id="ARBA00022692"/>
    </source>
</evidence>
<keyword evidence="8 12" id="KW-0472">Membrane</keyword>
<keyword evidence="3" id="KW-0813">Transport</keyword>
<gene>
    <name evidence="13" type="ORF">FN976_28235</name>
</gene>
<dbReference type="PIRSF" id="PIRSF036659">
    <property type="entry name" value="BdbC"/>
    <property type="match status" value="1"/>
</dbReference>
<evidence type="ECO:0000256" key="5">
    <source>
        <dbReference type="ARBA" id="ARBA00022982"/>
    </source>
</evidence>
<protein>
    <submittedName>
        <fullName evidence="13">Disulfide bond formation protein B</fullName>
    </submittedName>
</protein>
<dbReference type="AlphaFoldDB" id="A0A562ZDJ4"/>
<dbReference type="PANTHER" id="PTHR43469:SF1">
    <property type="entry name" value="SPBETA PROPHAGE-DERIVED DISULFIDE BOND FORMATION PROTEIN B"/>
    <property type="match status" value="1"/>
</dbReference>
<keyword evidence="14" id="KW-1185">Reference proteome</keyword>
<dbReference type="GO" id="GO:0006457">
    <property type="term" value="P:protein folding"/>
    <property type="evidence" value="ECO:0007669"/>
    <property type="project" value="InterPro"/>
</dbReference>
<keyword evidence="7" id="KW-0560">Oxidoreductase</keyword>